<dbReference type="Proteomes" id="UP000789759">
    <property type="component" value="Unassembled WGS sequence"/>
</dbReference>
<dbReference type="OrthoDB" id="2436760at2759"/>
<evidence type="ECO:0000313" key="1">
    <source>
        <dbReference type="EMBL" id="CAG8774552.1"/>
    </source>
</evidence>
<protein>
    <submittedName>
        <fullName evidence="1">13426_t:CDS:1</fullName>
    </submittedName>
</protein>
<proteinExistence type="predicted"/>
<evidence type="ECO:0000313" key="2">
    <source>
        <dbReference type="Proteomes" id="UP000789759"/>
    </source>
</evidence>
<keyword evidence="2" id="KW-1185">Reference proteome</keyword>
<reference evidence="1" key="1">
    <citation type="submission" date="2021-06" db="EMBL/GenBank/DDBJ databases">
        <authorList>
            <person name="Kallberg Y."/>
            <person name="Tangrot J."/>
            <person name="Rosling A."/>
        </authorList>
    </citation>
    <scope>NUCLEOTIDE SEQUENCE</scope>
    <source>
        <strain evidence="1">FL966</strain>
    </source>
</reference>
<dbReference type="AlphaFoldDB" id="A0A9N9JC23"/>
<name>A0A9N9JC23_9GLOM</name>
<sequence length="309" mass="35465">MGYKGGKPQHLLSEYFYILPNEWANKSNKKCICRACIEAVGKYVALNDESMKLTNTQRYCANHIRKCSFFVAKYLPEQIEAMLTLAIENPEVKALFQFISPLLKLPNRKSLSDRILISAANELQESIIELASKDKIGVTIAFNTDNISRERQQQKEVISRIHALFAEAEKLNIKANCLVTDSADAYAATRCYLRNEMRDKANCCISELFKESLLFKNTSKNAIQIVTFFHHSVYFTAKLHDKQLSILKKNINFITPCLTLDAKNDLVFDDDLQLLDDIKTIINHDTFWDSLMTLRDLLYPFCIALNLMQ</sequence>
<comment type="caution">
    <text evidence="1">The sequence shown here is derived from an EMBL/GenBank/DDBJ whole genome shotgun (WGS) entry which is preliminary data.</text>
</comment>
<gene>
    <name evidence="1" type="ORF">CPELLU_LOCUS16047</name>
</gene>
<dbReference type="EMBL" id="CAJVQA010022595">
    <property type="protein sequence ID" value="CAG8774552.1"/>
    <property type="molecule type" value="Genomic_DNA"/>
</dbReference>
<accession>A0A9N9JC23</accession>
<organism evidence="1 2">
    <name type="scientific">Cetraspora pellucida</name>
    <dbReference type="NCBI Taxonomy" id="1433469"/>
    <lineage>
        <taxon>Eukaryota</taxon>
        <taxon>Fungi</taxon>
        <taxon>Fungi incertae sedis</taxon>
        <taxon>Mucoromycota</taxon>
        <taxon>Glomeromycotina</taxon>
        <taxon>Glomeromycetes</taxon>
        <taxon>Diversisporales</taxon>
        <taxon>Gigasporaceae</taxon>
        <taxon>Cetraspora</taxon>
    </lineage>
</organism>